<dbReference type="Proteomes" id="UP000010862">
    <property type="component" value="Chromosome 1"/>
</dbReference>
<dbReference type="AlphaFoldDB" id="L0JDH6"/>
<keyword evidence="2" id="KW-1185">Reference proteome</keyword>
<name>L0JDH6_PREDD</name>
<evidence type="ECO:0000313" key="1">
    <source>
        <dbReference type="EMBL" id="AGB28657.1"/>
    </source>
</evidence>
<dbReference type="HOGENOM" id="CLU_3064740_0_0_10"/>
<organism evidence="1 2">
    <name type="scientific">Prevotella dentalis (strain ATCC 49559 / DSM 3688 / JCM 13448 / NCTC 12043 / ES 2772)</name>
    <name type="common">Mitsuokella dentalis</name>
    <dbReference type="NCBI Taxonomy" id="908937"/>
    <lineage>
        <taxon>Bacteria</taxon>
        <taxon>Pseudomonadati</taxon>
        <taxon>Bacteroidota</taxon>
        <taxon>Bacteroidia</taxon>
        <taxon>Bacteroidales</taxon>
        <taxon>Prevotellaceae</taxon>
        <taxon>Prevotella</taxon>
    </lineage>
</organism>
<reference evidence="2" key="1">
    <citation type="submission" date="2012-02" db="EMBL/GenBank/DDBJ databases">
        <title>Complete sequence of chromosome 1 of Prevotella dentalis DSM 3688.</title>
        <authorList>
            <person name="Lucas S."/>
            <person name="Copeland A."/>
            <person name="Lapidus A."/>
            <person name="Glavina del Rio T."/>
            <person name="Dalin E."/>
            <person name="Tice H."/>
            <person name="Bruce D."/>
            <person name="Goodwin L."/>
            <person name="Pitluck S."/>
            <person name="Peters L."/>
            <person name="Mikhailova N."/>
            <person name="Chertkov O."/>
            <person name="Kyrpides N."/>
            <person name="Mavromatis K."/>
            <person name="Ivanova N."/>
            <person name="Brettin T."/>
            <person name="Detter J.C."/>
            <person name="Han C."/>
            <person name="Larimer F."/>
            <person name="Land M."/>
            <person name="Hauser L."/>
            <person name="Markowitz V."/>
            <person name="Cheng J.-F."/>
            <person name="Hugenholtz P."/>
            <person name="Woyke T."/>
            <person name="Wu D."/>
            <person name="Gronow S."/>
            <person name="Wellnitz S."/>
            <person name="Brambilla E."/>
            <person name="Klenk H.-P."/>
            <person name="Eisen J.A."/>
        </authorList>
    </citation>
    <scope>NUCLEOTIDE SEQUENCE [LARGE SCALE GENOMIC DNA]</scope>
    <source>
        <strain evidence="2">ATCC 49559 / DSM 3688 / JCM 13448 / NCTC 12043 / ES 2772</strain>
    </source>
</reference>
<evidence type="ECO:0000313" key="2">
    <source>
        <dbReference type="Proteomes" id="UP000010862"/>
    </source>
</evidence>
<dbReference type="EMBL" id="CP003368">
    <property type="protein sequence ID" value="AGB28657.1"/>
    <property type="molecule type" value="Genomic_DNA"/>
</dbReference>
<protein>
    <submittedName>
        <fullName evidence="1">Uncharacterized protein</fullName>
    </submittedName>
</protein>
<accession>L0JDH6</accession>
<proteinExistence type="predicted"/>
<gene>
    <name evidence="1" type="ordered locus">Prede_1336</name>
</gene>
<dbReference type="KEGG" id="pdt:Prede_1336"/>
<sequence>MGSFFETTPTKTPPHLSLWDFGFSNFIYHCDTADEIRFKGILKRFKGFKPIKR</sequence>
<dbReference type="PATRIC" id="fig|908937.9.peg.1397"/>